<dbReference type="PANTHER" id="PTHR37959:SF2">
    <property type="entry name" value="SECRETED PROTEIN"/>
    <property type="match status" value="1"/>
</dbReference>
<protein>
    <submittedName>
        <fullName evidence="3">ANK_REP_REGION domain-containing protein</fullName>
    </submittedName>
</protein>
<dbReference type="PANTHER" id="PTHR37959">
    <property type="entry name" value="PROTEIN CBG15758"/>
    <property type="match status" value="1"/>
</dbReference>
<evidence type="ECO:0000313" key="2">
    <source>
        <dbReference type="Proteomes" id="UP000050761"/>
    </source>
</evidence>
<keyword evidence="2" id="KW-1185">Reference proteome</keyword>
<proteinExistence type="predicted"/>
<sequence>MRSQVVFVVGAGAAAGTLDFQQVCLRFQKRLVWTCRQLRDGAVSDRLITQTLTIGTTRNQEEGTALLRHIRLRGLIWRIDMLPVVHLSARRATTAFRSSVRWGALFADFWDIESDEEFASKKIRVVLTMNFDGVLFNKLTRSQARPIYIRLEGLLFNMKNDPRTDDDIACDNFLEENPDGGASAQFILSVLSTLLHSLKEELRTLKEGGVRVQDSTRTVWTCYPQILNGVIDFAGMRTIYICPRWLSDQGCHLCIAKGERMGRSVSWCITAPSIWNKRTHASILRDAEANQNGLGGLTQMMDFFTMERCRVDALHALSEGVSCDLFRDYANAILRTKPLSLADVGELALRSSDFECEACGQIVANRLKDPRVSLSELKDIQMAVKHLPPSSDTVVQSMQELLLKTCSIATGLAMVLDHVLVNTASLRTDFAQTSAHMHVLARLKLLDDTVLSHLNLTKRWTIAASPPFKENDLKSLMTHWKIPARADKRDHVTHCTDFARMYFATACDPVEEAKKYAVRVSGKHAKDSRKMDLPASIRDTLIKCFLDGLKMRQPELDRMPDELAAQPTQFWLDLGPTNESRAAKLLERQATRDAWTSALKSALGRALNNVRQSLRKAMRLFPMLRLIALSSLLVVVAFCQSNNLPCGFSCSRKAQFRVNIDNTMTTTTCSASGANPSDRCGGCCQARAMAAGLSTVGFILPSFAILYY</sequence>
<dbReference type="EMBL" id="UZAH01000512">
    <property type="protein sequence ID" value="VDO19037.1"/>
    <property type="molecule type" value="Genomic_DNA"/>
</dbReference>
<name>A0A183F3B2_HELPZ</name>
<dbReference type="WBParaSite" id="HPBE_0000065401-mRNA-1">
    <property type="protein sequence ID" value="HPBE_0000065401-mRNA-1"/>
    <property type="gene ID" value="HPBE_0000065401"/>
</dbReference>
<reference evidence="1 2" key="1">
    <citation type="submission" date="2018-11" db="EMBL/GenBank/DDBJ databases">
        <authorList>
            <consortium name="Pathogen Informatics"/>
        </authorList>
    </citation>
    <scope>NUCLEOTIDE SEQUENCE [LARGE SCALE GENOMIC DNA]</scope>
</reference>
<accession>A0A183F3B2</accession>
<dbReference type="OrthoDB" id="8067290at2759"/>
<evidence type="ECO:0000313" key="3">
    <source>
        <dbReference type="WBParaSite" id="HPBE_0000065401-mRNA-1"/>
    </source>
</evidence>
<evidence type="ECO:0000313" key="1">
    <source>
        <dbReference type="EMBL" id="VDO19037.1"/>
    </source>
</evidence>
<dbReference type="AlphaFoldDB" id="A0A183F3B2"/>
<reference evidence="3" key="2">
    <citation type="submission" date="2019-09" db="UniProtKB">
        <authorList>
            <consortium name="WormBaseParasite"/>
        </authorList>
    </citation>
    <scope>IDENTIFICATION</scope>
</reference>
<accession>A0A3P7U9E4</accession>
<gene>
    <name evidence="1" type="ORF">HPBE_LOCUS655</name>
</gene>
<dbReference type="Proteomes" id="UP000050761">
    <property type="component" value="Unassembled WGS sequence"/>
</dbReference>
<organism evidence="2 3">
    <name type="scientific">Heligmosomoides polygyrus</name>
    <name type="common">Parasitic roundworm</name>
    <dbReference type="NCBI Taxonomy" id="6339"/>
    <lineage>
        <taxon>Eukaryota</taxon>
        <taxon>Metazoa</taxon>
        <taxon>Ecdysozoa</taxon>
        <taxon>Nematoda</taxon>
        <taxon>Chromadorea</taxon>
        <taxon>Rhabditida</taxon>
        <taxon>Rhabditina</taxon>
        <taxon>Rhabditomorpha</taxon>
        <taxon>Strongyloidea</taxon>
        <taxon>Heligmosomidae</taxon>
        <taxon>Heligmosomoides</taxon>
    </lineage>
</organism>